<name>A0ABS4SL43_9PROT</name>
<organism evidence="2 3">
    <name type="scientific">Azospirillum rugosum</name>
    <dbReference type="NCBI Taxonomy" id="416170"/>
    <lineage>
        <taxon>Bacteria</taxon>
        <taxon>Pseudomonadati</taxon>
        <taxon>Pseudomonadota</taxon>
        <taxon>Alphaproteobacteria</taxon>
        <taxon>Rhodospirillales</taxon>
        <taxon>Azospirillaceae</taxon>
        <taxon>Azospirillum</taxon>
    </lineage>
</organism>
<reference evidence="2 3" key="1">
    <citation type="submission" date="2021-03" db="EMBL/GenBank/DDBJ databases">
        <title>Genomic Encyclopedia of Type Strains, Phase III (KMG-III): the genomes of soil and plant-associated and newly described type strains.</title>
        <authorList>
            <person name="Whitman W."/>
        </authorList>
    </citation>
    <scope>NUCLEOTIDE SEQUENCE [LARGE SCALE GENOMIC DNA]</scope>
    <source>
        <strain evidence="2 3">IMMIB AFH-6</strain>
    </source>
</reference>
<evidence type="ECO:0000313" key="2">
    <source>
        <dbReference type="EMBL" id="MBP2293202.1"/>
    </source>
</evidence>
<gene>
    <name evidence="2" type="ORF">J2851_002985</name>
</gene>
<comment type="caution">
    <text evidence="2">The sequence shown here is derived from an EMBL/GenBank/DDBJ whole genome shotgun (WGS) entry which is preliminary data.</text>
</comment>
<keyword evidence="3" id="KW-1185">Reference proteome</keyword>
<proteinExistence type="predicted"/>
<feature type="region of interest" description="Disordered" evidence="1">
    <location>
        <begin position="1"/>
        <end position="26"/>
    </location>
</feature>
<evidence type="ECO:0000256" key="1">
    <source>
        <dbReference type="SAM" id="MobiDB-lite"/>
    </source>
</evidence>
<dbReference type="Proteomes" id="UP000781958">
    <property type="component" value="Unassembled WGS sequence"/>
</dbReference>
<protein>
    <submittedName>
        <fullName evidence="2">Uncharacterized protein</fullName>
    </submittedName>
</protein>
<evidence type="ECO:0000313" key="3">
    <source>
        <dbReference type="Proteomes" id="UP000781958"/>
    </source>
</evidence>
<sequence>MTTVTGPSVLASADEPSRPSVCRHGRPNAKRIISPVSMAMSE</sequence>
<accession>A0ABS4SL43</accession>
<dbReference type="EMBL" id="JAGINP010000010">
    <property type="protein sequence ID" value="MBP2293202.1"/>
    <property type="molecule type" value="Genomic_DNA"/>
</dbReference>